<dbReference type="EMBL" id="BQNB010013955">
    <property type="protein sequence ID" value="GJT22266.1"/>
    <property type="molecule type" value="Genomic_DNA"/>
</dbReference>
<evidence type="ECO:0000256" key="1">
    <source>
        <dbReference type="SAM" id="Coils"/>
    </source>
</evidence>
<keyword evidence="4" id="KW-1185">Reference proteome</keyword>
<keyword evidence="1" id="KW-0175">Coiled coil</keyword>
<name>A0ABQ5C574_9ASTR</name>
<reference evidence="3" key="2">
    <citation type="submission" date="2022-01" db="EMBL/GenBank/DDBJ databases">
        <authorList>
            <person name="Yamashiro T."/>
            <person name="Shiraishi A."/>
            <person name="Satake H."/>
            <person name="Nakayama K."/>
        </authorList>
    </citation>
    <scope>NUCLEOTIDE SEQUENCE</scope>
</reference>
<organism evidence="3 4">
    <name type="scientific">Tanacetum coccineum</name>
    <dbReference type="NCBI Taxonomy" id="301880"/>
    <lineage>
        <taxon>Eukaryota</taxon>
        <taxon>Viridiplantae</taxon>
        <taxon>Streptophyta</taxon>
        <taxon>Embryophyta</taxon>
        <taxon>Tracheophyta</taxon>
        <taxon>Spermatophyta</taxon>
        <taxon>Magnoliopsida</taxon>
        <taxon>eudicotyledons</taxon>
        <taxon>Gunneridae</taxon>
        <taxon>Pentapetalae</taxon>
        <taxon>asterids</taxon>
        <taxon>campanulids</taxon>
        <taxon>Asterales</taxon>
        <taxon>Asteraceae</taxon>
        <taxon>Asteroideae</taxon>
        <taxon>Anthemideae</taxon>
        <taxon>Anthemidinae</taxon>
        <taxon>Tanacetum</taxon>
    </lineage>
</organism>
<feature type="compositionally biased region" description="Basic and acidic residues" evidence="2">
    <location>
        <begin position="153"/>
        <end position="166"/>
    </location>
</feature>
<feature type="compositionally biased region" description="Basic and acidic residues" evidence="2">
    <location>
        <begin position="635"/>
        <end position="658"/>
    </location>
</feature>
<feature type="region of interest" description="Disordered" evidence="2">
    <location>
        <begin position="147"/>
        <end position="198"/>
    </location>
</feature>
<protein>
    <submittedName>
        <fullName evidence="3">Uncharacterized protein</fullName>
    </submittedName>
</protein>
<comment type="caution">
    <text evidence="3">The sequence shown here is derived from an EMBL/GenBank/DDBJ whole genome shotgun (WGS) entry which is preliminary data.</text>
</comment>
<dbReference type="Proteomes" id="UP001151760">
    <property type="component" value="Unassembled WGS sequence"/>
</dbReference>
<proteinExistence type="predicted"/>
<feature type="compositionally biased region" description="Basic and acidic residues" evidence="2">
    <location>
        <begin position="577"/>
        <end position="592"/>
    </location>
</feature>
<evidence type="ECO:0000256" key="2">
    <source>
        <dbReference type="SAM" id="MobiDB-lite"/>
    </source>
</evidence>
<feature type="compositionally biased region" description="Acidic residues" evidence="2">
    <location>
        <begin position="615"/>
        <end position="630"/>
    </location>
</feature>
<gene>
    <name evidence="3" type="ORF">Tco_0892203</name>
</gene>
<sequence>MQEQINKEERQRIARDTEIAKQLQEEIDIARQEQEKYDLAQALELQKELDKRKEDVAETTQAHDIDWSDHVVLKYHAQQNRSFSKAEVRKNMCMYLKNRGGYKQSYFRGMSYEDIRPIFERVWDQNQAFVPKDSEIEKEVMKRHGFDLQQKQSAEEEKLQKNDDSSKPSGGSRKKTLARKRASKKQSKEGAKRQKIEDDTEKEELKAYLDIVPGEEFAMDVEPLSTKYPIVDWKTHILTENFMYYQIIRADGSSNNYKIFSEMIDDFDRQDGDLKTLFEPDEEDEVWRNQHGYNLISWRLINSCGIHILLMDNGIAIHMMVENKYPLIQEMLSKMLNRKLEIDHESEMAFELLRFIGSQLQKEDCWELRFSMKFILLAQLSTAKLECATDIIILPVLIVDFDEGFIQKEGTDVKKINVQQGNENPEISINQVIEDAHVTISTVPKKTKVPVTSSSHSSNLASKFLKFSDIPHTDVEIVSPMDVHVHHEVPSNQTPTLLIVLVSVISDSSHVYSTVIPQLLPSFTPLPQQSTLTPPLKTEATNPLSALPNFASSQKDKDKDEDPFVGSDRGLKKRKTSKDAKPTKGLKIKESKSGLFKGTKSQSTSSGKSVHAEEPEFEVADSDMPQDQEENLGNNDEKPKEKVASKHDWFTKPKRPQEPIDPYWNVGKTP</sequence>
<accession>A0ABQ5C574</accession>
<feature type="compositionally biased region" description="Low complexity" evidence="2">
    <location>
        <begin position="597"/>
        <end position="609"/>
    </location>
</feature>
<feature type="coiled-coil region" evidence="1">
    <location>
        <begin position="6"/>
        <end position="62"/>
    </location>
</feature>
<evidence type="ECO:0000313" key="3">
    <source>
        <dbReference type="EMBL" id="GJT22266.1"/>
    </source>
</evidence>
<evidence type="ECO:0000313" key="4">
    <source>
        <dbReference type="Proteomes" id="UP001151760"/>
    </source>
</evidence>
<feature type="compositionally biased region" description="Basic residues" evidence="2">
    <location>
        <begin position="172"/>
        <end position="185"/>
    </location>
</feature>
<feature type="compositionally biased region" description="Basic and acidic residues" evidence="2">
    <location>
        <begin position="186"/>
        <end position="198"/>
    </location>
</feature>
<reference evidence="3" key="1">
    <citation type="journal article" date="2022" name="Int. J. Mol. Sci.">
        <title>Draft Genome of Tanacetum Coccineum: Genomic Comparison of Closely Related Tanacetum-Family Plants.</title>
        <authorList>
            <person name="Yamashiro T."/>
            <person name="Shiraishi A."/>
            <person name="Nakayama K."/>
            <person name="Satake H."/>
        </authorList>
    </citation>
    <scope>NUCLEOTIDE SEQUENCE</scope>
</reference>
<feature type="region of interest" description="Disordered" evidence="2">
    <location>
        <begin position="530"/>
        <end position="670"/>
    </location>
</feature>